<organism evidence="1 2">
    <name type="scientific">Cystobacter ferrugineus</name>
    <dbReference type="NCBI Taxonomy" id="83449"/>
    <lineage>
        <taxon>Bacteria</taxon>
        <taxon>Pseudomonadati</taxon>
        <taxon>Myxococcota</taxon>
        <taxon>Myxococcia</taxon>
        <taxon>Myxococcales</taxon>
        <taxon>Cystobacterineae</taxon>
        <taxon>Archangiaceae</taxon>
        <taxon>Cystobacter</taxon>
    </lineage>
</organism>
<sequence>MSSSDLCRRCGLCCDGNLFSHVPLEHSEVDAARRHGLEVVQLAGGAPALRQCCPALRARQCSVYGARPEGCRRYGCRLLDALSRQTLSLEEALAVVERAHALLAVVERGLEPEPDRFVSVLERARFASWGGADGSSSSTNAARERAEAFLDEHFHGGPRRFEFLAGG</sequence>
<accession>A0A1L9B9Z8</accession>
<dbReference type="AlphaFoldDB" id="A0A1L9B9Z8"/>
<dbReference type="Proteomes" id="UP000182229">
    <property type="component" value="Unassembled WGS sequence"/>
</dbReference>
<dbReference type="RefSeq" id="WP_071899256.1">
    <property type="nucleotide sequence ID" value="NZ_MPIN01000004.1"/>
</dbReference>
<dbReference type="STRING" id="83449.BON30_16150"/>
<evidence type="ECO:0008006" key="3">
    <source>
        <dbReference type="Google" id="ProtNLM"/>
    </source>
</evidence>
<protein>
    <recommendedName>
        <fullName evidence="3">Zinc/iron-chelating domain-containing protein</fullName>
    </recommendedName>
</protein>
<evidence type="ECO:0000313" key="1">
    <source>
        <dbReference type="EMBL" id="OJH39086.1"/>
    </source>
</evidence>
<dbReference type="EMBL" id="MPIN01000004">
    <property type="protein sequence ID" value="OJH39086.1"/>
    <property type="molecule type" value="Genomic_DNA"/>
</dbReference>
<dbReference type="Pfam" id="PF03692">
    <property type="entry name" value="CxxCxxCC"/>
    <property type="match status" value="1"/>
</dbReference>
<reference evidence="1 2" key="2">
    <citation type="submission" date="2016-12" db="EMBL/GenBank/DDBJ databases">
        <title>Draft Genome Sequence of Cystobacter ferrugineus Strain Cbfe23.</title>
        <authorList>
            <person name="Akbar S."/>
            <person name="Dowd S.E."/>
            <person name="Stevens D.C."/>
        </authorList>
    </citation>
    <scope>NUCLEOTIDE SEQUENCE [LARGE SCALE GENOMIC DNA]</scope>
    <source>
        <strain evidence="1 2">Cbfe23</strain>
    </source>
</reference>
<dbReference type="InterPro" id="IPR005358">
    <property type="entry name" value="Puta_zinc/iron-chelating_dom"/>
</dbReference>
<evidence type="ECO:0000313" key="2">
    <source>
        <dbReference type="Proteomes" id="UP000182229"/>
    </source>
</evidence>
<name>A0A1L9B9Z8_9BACT</name>
<gene>
    <name evidence="1" type="ORF">BON30_16150</name>
</gene>
<keyword evidence="2" id="KW-1185">Reference proteome</keyword>
<comment type="caution">
    <text evidence="1">The sequence shown here is derived from an EMBL/GenBank/DDBJ whole genome shotgun (WGS) entry which is preliminary data.</text>
</comment>
<proteinExistence type="predicted"/>
<dbReference type="OrthoDB" id="7391735at2"/>
<reference evidence="2" key="1">
    <citation type="submission" date="2016-11" db="EMBL/GenBank/DDBJ databases">
        <authorList>
            <person name="Shukria A."/>
            <person name="Stevens D.C."/>
        </authorList>
    </citation>
    <scope>NUCLEOTIDE SEQUENCE [LARGE SCALE GENOMIC DNA]</scope>
    <source>
        <strain evidence="2">Cbfe23</strain>
    </source>
</reference>